<protein>
    <submittedName>
        <fullName evidence="3">LEA type 2 family protein</fullName>
    </submittedName>
</protein>
<sequence>MKKAFILITSLLVLASCAVTKKPVFVKVDNVKIIDLSKKTITLGADAFFKNPNDIGGKFYTDSIQVWVNGAKLAKVSSEPFKIPARKEFAIPMIVEIPIKRVFENNKNGILGGLVDSFLNKSIKVRYVGNLYFRTLGISKTFPVNTVQEIKIK</sequence>
<feature type="chain" id="PRO_5046667961" evidence="1">
    <location>
        <begin position="22"/>
        <end position="153"/>
    </location>
</feature>
<dbReference type="SUPFAM" id="SSF117070">
    <property type="entry name" value="LEA14-like"/>
    <property type="match status" value="1"/>
</dbReference>
<gene>
    <name evidence="3" type="ORF">RQM59_11490</name>
</gene>
<keyword evidence="1" id="KW-0732">Signal</keyword>
<feature type="domain" description="Late embryogenesis abundant protein LEA-2 subgroup" evidence="2">
    <location>
        <begin position="50"/>
        <end position="145"/>
    </location>
</feature>
<evidence type="ECO:0000313" key="4">
    <source>
        <dbReference type="Proteomes" id="UP001257277"/>
    </source>
</evidence>
<organism evidence="3 4">
    <name type="scientific">Asprobacillus argus</name>
    <dbReference type="NCBI Taxonomy" id="3076534"/>
    <lineage>
        <taxon>Bacteria</taxon>
        <taxon>Pseudomonadati</taxon>
        <taxon>Bacteroidota</taxon>
        <taxon>Flavobacteriia</taxon>
        <taxon>Flavobacteriales</taxon>
        <taxon>Flavobacteriaceae</taxon>
        <taxon>Asprobacillus</taxon>
    </lineage>
</organism>
<dbReference type="RefSeq" id="WP_349242259.1">
    <property type="nucleotide sequence ID" value="NZ_JAVTTO010000004.1"/>
</dbReference>
<dbReference type="InterPro" id="IPR004864">
    <property type="entry name" value="LEA_2"/>
</dbReference>
<dbReference type="Pfam" id="PF03168">
    <property type="entry name" value="LEA_2"/>
    <property type="match status" value="1"/>
</dbReference>
<feature type="signal peptide" evidence="1">
    <location>
        <begin position="1"/>
        <end position="21"/>
    </location>
</feature>
<dbReference type="EMBL" id="JAVTTO010000004">
    <property type="protein sequence ID" value="MDT7833008.1"/>
    <property type="molecule type" value="Genomic_DNA"/>
</dbReference>
<evidence type="ECO:0000259" key="2">
    <source>
        <dbReference type="Pfam" id="PF03168"/>
    </source>
</evidence>
<name>A0ABU3LHS2_9FLAO</name>
<comment type="caution">
    <text evidence="3">The sequence shown here is derived from an EMBL/GenBank/DDBJ whole genome shotgun (WGS) entry which is preliminary data.</text>
</comment>
<accession>A0ABU3LHS2</accession>
<evidence type="ECO:0000256" key="1">
    <source>
        <dbReference type="SAM" id="SignalP"/>
    </source>
</evidence>
<dbReference type="Proteomes" id="UP001257277">
    <property type="component" value="Unassembled WGS sequence"/>
</dbReference>
<dbReference type="PROSITE" id="PS51257">
    <property type="entry name" value="PROKAR_LIPOPROTEIN"/>
    <property type="match status" value="1"/>
</dbReference>
<evidence type="ECO:0000313" key="3">
    <source>
        <dbReference type="EMBL" id="MDT7833008.1"/>
    </source>
</evidence>
<proteinExistence type="predicted"/>
<reference evidence="3 4" key="1">
    <citation type="submission" date="2023-09" db="EMBL/GenBank/DDBJ databases">
        <title>Novel taxa isolated from Blanes Bay.</title>
        <authorList>
            <person name="Rey-Velasco X."/>
            <person name="Lucena T."/>
        </authorList>
    </citation>
    <scope>NUCLEOTIDE SEQUENCE [LARGE SCALE GENOMIC DNA]</scope>
    <source>
        <strain evidence="3 4">S356</strain>
    </source>
</reference>
<dbReference type="Gene3D" id="2.60.40.1820">
    <property type="match status" value="1"/>
</dbReference>
<keyword evidence="4" id="KW-1185">Reference proteome</keyword>